<dbReference type="SUPFAM" id="SSF52540">
    <property type="entry name" value="P-loop containing nucleoside triphosphate hydrolases"/>
    <property type="match status" value="1"/>
</dbReference>
<dbReference type="Pfam" id="PF00005">
    <property type="entry name" value="ABC_tran"/>
    <property type="match status" value="1"/>
</dbReference>
<dbReference type="InterPro" id="IPR003593">
    <property type="entry name" value="AAA+_ATPase"/>
</dbReference>
<evidence type="ECO:0000259" key="11">
    <source>
        <dbReference type="PROSITE" id="PS50893"/>
    </source>
</evidence>
<dbReference type="CDD" id="cd03214">
    <property type="entry name" value="ABC_Iron-Siderophores_B12_Hemin"/>
    <property type="match status" value="1"/>
</dbReference>
<dbReference type="AlphaFoldDB" id="A0A6H9WTV7"/>
<dbReference type="RefSeq" id="WP_158028699.1">
    <property type="nucleotide sequence ID" value="NZ_BMHG01000001.1"/>
</dbReference>
<reference evidence="12 13" key="1">
    <citation type="submission" date="2019-09" db="EMBL/GenBank/DDBJ databases">
        <title>Phylogeny of genus Pseudoclavibacter and closely related genus.</title>
        <authorList>
            <person name="Li Y."/>
        </authorList>
    </citation>
    <scope>NUCLEOTIDE SEQUENCE [LARGE SCALE GENOMIC DNA]</scope>
    <source>
        <strain evidence="12 13">EGI 60007</strain>
    </source>
</reference>
<feature type="compositionally biased region" description="Low complexity" evidence="10">
    <location>
        <begin position="267"/>
        <end position="305"/>
    </location>
</feature>
<protein>
    <submittedName>
        <fullName evidence="12">ABC transporter ATP-binding protein</fullName>
    </submittedName>
</protein>
<keyword evidence="5" id="KW-0547">Nucleotide-binding</keyword>
<keyword evidence="4" id="KW-0410">Iron transport</keyword>
<evidence type="ECO:0000256" key="8">
    <source>
        <dbReference type="ARBA" id="ARBA00023065"/>
    </source>
</evidence>
<gene>
    <name evidence="12" type="ORF">F8O04_07900</name>
</gene>
<evidence type="ECO:0000256" key="6">
    <source>
        <dbReference type="ARBA" id="ARBA00022840"/>
    </source>
</evidence>
<evidence type="ECO:0000256" key="1">
    <source>
        <dbReference type="ARBA" id="ARBA00004202"/>
    </source>
</evidence>
<proteinExistence type="predicted"/>
<dbReference type="Proteomes" id="UP000431744">
    <property type="component" value="Unassembled WGS sequence"/>
</dbReference>
<keyword evidence="3" id="KW-1003">Cell membrane</keyword>
<dbReference type="InterPro" id="IPR027417">
    <property type="entry name" value="P-loop_NTPase"/>
</dbReference>
<keyword evidence="2" id="KW-0813">Transport</keyword>
<keyword evidence="6 12" id="KW-0067">ATP-binding</keyword>
<dbReference type="FunFam" id="3.40.50.300:FF:000134">
    <property type="entry name" value="Iron-enterobactin ABC transporter ATP-binding protein"/>
    <property type="match status" value="1"/>
</dbReference>
<sequence>MITLDSVTKSYGETVVVDDINLRIPSGGITSIIGPNGAGKSTLLALMSRLEPMGAGVITVDGLDVTTTKSTLLATRLAILRQENHLSVRLSVRDLVSFGRFPHSKGRLTADDHRHIDDALAFLGLTDLADRYIDELSGGQRQRAYVAMVICQDTDYVLLDEPLNNLDMRHAVNMMQHLRRIATDLGKTIVIVIHDINFASVYSDEIIAMRDGEVVLQGTPKTVMQTSRLAEIYDMHIPIHEIEGRPLGIYFWSPELPPPPNRGGAGRAAAPAPAARTTRPAVTRASDPDAPAVPAAPAGALPATR</sequence>
<dbReference type="PROSITE" id="PS50893">
    <property type="entry name" value="ABC_TRANSPORTER_2"/>
    <property type="match status" value="1"/>
</dbReference>
<evidence type="ECO:0000256" key="4">
    <source>
        <dbReference type="ARBA" id="ARBA00022496"/>
    </source>
</evidence>
<keyword evidence="7" id="KW-0408">Iron</keyword>
<dbReference type="OrthoDB" id="5296765at2"/>
<dbReference type="EMBL" id="WBJY01000001">
    <property type="protein sequence ID" value="KAB1650115.1"/>
    <property type="molecule type" value="Genomic_DNA"/>
</dbReference>
<evidence type="ECO:0000256" key="7">
    <source>
        <dbReference type="ARBA" id="ARBA00023004"/>
    </source>
</evidence>
<dbReference type="GO" id="GO:0005524">
    <property type="term" value="F:ATP binding"/>
    <property type="evidence" value="ECO:0007669"/>
    <property type="project" value="UniProtKB-KW"/>
</dbReference>
<feature type="region of interest" description="Disordered" evidence="10">
    <location>
        <begin position="260"/>
        <end position="305"/>
    </location>
</feature>
<dbReference type="GO" id="GO:0005886">
    <property type="term" value="C:plasma membrane"/>
    <property type="evidence" value="ECO:0007669"/>
    <property type="project" value="UniProtKB-SubCell"/>
</dbReference>
<keyword evidence="13" id="KW-1185">Reference proteome</keyword>
<accession>A0A6H9WTV7</accession>
<dbReference type="PANTHER" id="PTHR42771">
    <property type="entry name" value="IRON(3+)-HYDROXAMATE IMPORT ATP-BINDING PROTEIN FHUC"/>
    <property type="match status" value="1"/>
</dbReference>
<comment type="subcellular location">
    <subcellularLocation>
        <location evidence="1">Cell membrane</location>
        <topology evidence="1">Peripheral membrane protein</topology>
    </subcellularLocation>
</comment>
<evidence type="ECO:0000256" key="10">
    <source>
        <dbReference type="SAM" id="MobiDB-lite"/>
    </source>
</evidence>
<evidence type="ECO:0000256" key="5">
    <source>
        <dbReference type="ARBA" id="ARBA00022741"/>
    </source>
</evidence>
<dbReference type="PANTHER" id="PTHR42771:SF3">
    <property type="entry name" value="PETROBACTIN IMPORT ATP-BINDING PROTEIN YCLP"/>
    <property type="match status" value="1"/>
</dbReference>
<evidence type="ECO:0000256" key="3">
    <source>
        <dbReference type="ARBA" id="ARBA00022475"/>
    </source>
</evidence>
<dbReference type="InterPro" id="IPR051535">
    <property type="entry name" value="Siderophore_ABC-ATPase"/>
</dbReference>
<dbReference type="InterPro" id="IPR003439">
    <property type="entry name" value="ABC_transporter-like_ATP-bd"/>
</dbReference>
<dbReference type="GO" id="GO:0006826">
    <property type="term" value="P:iron ion transport"/>
    <property type="evidence" value="ECO:0007669"/>
    <property type="project" value="UniProtKB-KW"/>
</dbReference>
<dbReference type="GO" id="GO:0016887">
    <property type="term" value="F:ATP hydrolysis activity"/>
    <property type="evidence" value="ECO:0007669"/>
    <property type="project" value="InterPro"/>
</dbReference>
<keyword evidence="8" id="KW-0406">Ion transport</keyword>
<organism evidence="12 13">
    <name type="scientific">Pseudoclavibacter endophyticus</name>
    <dbReference type="NCBI Taxonomy" id="1778590"/>
    <lineage>
        <taxon>Bacteria</taxon>
        <taxon>Bacillati</taxon>
        <taxon>Actinomycetota</taxon>
        <taxon>Actinomycetes</taxon>
        <taxon>Micrococcales</taxon>
        <taxon>Microbacteriaceae</taxon>
        <taxon>Pseudoclavibacter</taxon>
    </lineage>
</organism>
<evidence type="ECO:0000313" key="12">
    <source>
        <dbReference type="EMBL" id="KAB1650115.1"/>
    </source>
</evidence>
<comment type="caution">
    <text evidence="12">The sequence shown here is derived from an EMBL/GenBank/DDBJ whole genome shotgun (WGS) entry which is preliminary data.</text>
</comment>
<feature type="domain" description="ABC transporter" evidence="11">
    <location>
        <begin position="2"/>
        <end position="236"/>
    </location>
</feature>
<evidence type="ECO:0000256" key="2">
    <source>
        <dbReference type="ARBA" id="ARBA00022448"/>
    </source>
</evidence>
<keyword evidence="9" id="KW-0472">Membrane</keyword>
<dbReference type="Gene3D" id="3.40.50.300">
    <property type="entry name" value="P-loop containing nucleotide triphosphate hydrolases"/>
    <property type="match status" value="1"/>
</dbReference>
<dbReference type="SMART" id="SM00382">
    <property type="entry name" value="AAA"/>
    <property type="match status" value="1"/>
</dbReference>
<name>A0A6H9WTV7_9MICO</name>
<evidence type="ECO:0000313" key="13">
    <source>
        <dbReference type="Proteomes" id="UP000431744"/>
    </source>
</evidence>
<evidence type="ECO:0000256" key="9">
    <source>
        <dbReference type="ARBA" id="ARBA00023136"/>
    </source>
</evidence>